<protein>
    <recommendedName>
        <fullName evidence="1">F-box domain-containing protein</fullName>
    </recommendedName>
</protein>
<feature type="domain" description="F-box" evidence="1">
    <location>
        <begin position="11"/>
        <end position="59"/>
    </location>
</feature>
<dbReference type="InterPro" id="IPR001810">
    <property type="entry name" value="F-box_dom"/>
</dbReference>
<name>A0AAD7JZ83_9AGAR</name>
<dbReference type="InterPro" id="IPR032675">
    <property type="entry name" value="LRR_dom_sf"/>
</dbReference>
<gene>
    <name evidence="2" type="ORF">DFH07DRAFT_801305</name>
</gene>
<reference evidence="2" key="1">
    <citation type="submission" date="2023-03" db="EMBL/GenBank/DDBJ databases">
        <title>Massive genome expansion in bonnet fungi (Mycena s.s.) driven by repeated elements and novel gene families across ecological guilds.</title>
        <authorList>
            <consortium name="Lawrence Berkeley National Laboratory"/>
            <person name="Harder C.B."/>
            <person name="Miyauchi S."/>
            <person name="Viragh M."/>
            <person name="Kuo A."/>
            <person name="Thoen E."/>
            <person name="Andreopoulos B."/>
            <person name="Lu D."/>
            <person name="Skrede I."/>
            <person name="Drula E."/>
            <person name="Henrissat B."/>
            <person name="Morin E."/>
            <person name="Kohler A."/>
            <person name="Barry K."/>
            <person name="LaButti K."/>
            <person name="Morin E."/>
            <person name="Salamov A."/>
            <person name="Lipzen A."/>
            <person name="Mereny Z."/>
            <person name="Hegedus B."/>
            <person name="Baldrian P."/>
            <person name="Stursova M."/>
            <person name="Weitz H."/>
            <person name="Taylor A."/>
            <person name="Grigoriev I.V."/>
            <person name="Nagy L.G."/>
            <person name="Martin F."/>
            <person name="Kauserud H."/>
        </authorList>
    </citation>
    <scope>NUCLEOTIDE SEQUENCE</scope>
    <source>
        <strain evidence="2">CBHHK188m</strain>
    </source>
</reference>
<comment type="caution">
    <text evidence="2">The sequence shown here is derived from an EMBL/GenBank/DDBJ whole genome shotgun (WGS) entry which is preliminary data.</text>
</comment>
<dbReference type="PROSITE" id="PS50181">
    <property type="entry name" value="FBOX"/>
    <property type="match status" value="1"/>
</dbReference>
<evidence type="ECO:0000313" key="3">
    <source>
        <dbReference type="Proteomes" id="UP001215280"/>
    </source>
</evidence>
<dbReference type="EMBL" id="JARJLG010000017">
    <property type="protein sequence ID" value="KAJ7773625.1"/>
    <property type="molecule type" value="Genomic_DNA"/>
</dbReference>
<dbReference type="Proteomes" id="UP001215280">
    <property type="component" value="Unassembled WGS sequence"/>
</dbReference>
<proteinExistence type="predicted"/>
<accession>A0AAD7JZ83</accession>
<dbReference type="AlphaFoldDB" id="A0AAD7JZ83"/>
<evidence type="ECO:0000313" key="2">
    <source>
        <dbReference type="EMBL" id="KAJ7773625.1"/>
    </source>
</evidence>
<dbReference type="Gene3D" id="3.80.10.10">
    <property type="entry name" value="Ribonuclease Inhibitor"/>
    <property type="match status" value="1"/>
</dbReference>
<evidence type="ECO:0000259" key="1">
    <source>
        <dbReference type="PROSITE" id="PS50181"/>
    </source>
</evidence>
<organism evidence="2 3">
    <name type="scientific">Mycena maculata</name>
    <dbReference type="NCBI Taxonomy" id="230809"/>
    <lineage>
        <taxon>Eukaryota</taxon>
        <taxon>Fungi</taxon>
        <taxon>Dikarya</taxon>
        <taxon>Basidiomycota</taxon>
        <taxon>Agaricomycotina</taxon>
        <taxon>Agaricomycetes</taxon>
        <taxon>Agaricomycetidae</taxon>
        <taxon>Agaricales</taxon>
        <taxon>Marasmiineae</taxon>
        <taxon>Mycenaceae</taxon>
        <taxon>Mycena</taxon>
    </lineage>
</organism>
<sequence>MVLTRRGHKARMMVTRLPNEIITEIVRAAPKADQATLCRVSKFFHSLVLPVLNRVVEPARGNRNNIVLAGFCSALIADPGRAHVIRSFTFFAHGLPTKTLDVLVQAMNLMSRLEHLSINHPSSLMLSKLSLLTFPGLLSFHCPHVYERNGANMVAGLLTRHPTLIRIQLRSPPVPISLPNLQYFDGFARSIPLITTQSLRAVRLVWDPATQNFDDIFMALLPLRDFALPFVSSHVYCTGNYKQILPSLARRMPHTTSLQIVPSLLLNDEIVNHVTQWLPELRHLVYLALDHIPYSPKPRLSIANPQVTVQAWAKACPTLEGCSLVDSAWRKVDGTWQGYSLEDFRIHTGFSEYVIT</sequence>
<keyword evidence="3" id="KW-1185">Reference proteome</keyword>